<accession>A0A4V2FRD8</accession>
<dbReference type="AlphaFoldDB" id="A0A4V2FRD8"/>
<evidence type="ECO:0000313" key="2">
    <source>
        <dbReference type="Proteomes" id="UP000291591"/>
    </source>
</evidence>
<gene>
    <name evidence="1" type="ORF">EV383_5158</name>
</gene>
<organism evidence="1 2">
    <name type="scientific">Pseudonocardia sediminis</name>
    <dbReference type="NCBI Taxonomy" id="1397368"/>
    <lineage>
        <taxon>Bacteria</taxon>
        <taxon>Bacillati</taxon>
        <taxon>Actinomycetota</taxon>
        <taxon>Actinomycetes</taxon>
        <taxon>Pseudonocardiales</taxon>
        <taxon>Pseudonocardiaceae</taxon>
        <taxon>Pseudonocardia</taxon>
    </lineage>
</organism>
<dbReference type="Proteomes" id="UP000291591">
    <property type="component" value="Unassembled WGS sequence"/>
</dbReference>
<comment type="caution">
    <text evidence="1">The sequence shown here is derived from an EMBL/GenBank/DDBJ whole genome shotgun (WGS) entry which is preliminary data.</text>
</comment>
<dbReference type="EMBL" id="SHKL01000001">
    <property type="protein sequence ID" value="RZT88220.1"/>
    <property type="molecule type" value="Genomic_DNA"/>
</dbReference>
<name>A0A4V2FRD8_PSEST</name>
<protein>
    <submittedName>
        <fullName evidence="1">Uncharacterized protein</fullName>
    </submittedName>
</protein>
<evidence type="ECO:0000313" key="1">
    <source>
        <dbReference type="EMBL" id="RZT88220.1"/>
    </source>
</evidence>
<keyword evidence="2" id="KW-1185">Reference proteome</keyword>
<proteinExistence type="predicted"/>
<reference evidence="1 2" key="1">
    <citation type="submission" date="2019-02" db="EMBL/GenBank/DDBJ databases">
        <title>Sequencing the genomes of 1000 actinobacteria strains.</title>
        <authorList>
            <person name="Klenk H.-P."/>
        </authorList>
    </citation>
    <scope>NUCLEOTIDE SEQUENCE [LARGE SCALE GENOMIC DNA]</scope>
    <source>
        <strain evidence="1 2">DSM 45779</strain>
    </source>
</reference>
<sequence length="106" mass="11279">MQPQNPIGQFDPQDPLFVGQSEGYQDPQIITVDGYGAVQFRYSLTGDDPSCNLAVDAAPNATVVLTYSDNVTKAPGLPTTGIEQRCEKAAQLASMVITTMRSRAAG</sequence>